<dbReference type="Gene3D" id="3.30.1490.300">
    <property type="match status" value="1"/>
</dbReference>
<organism evidence="3 4">
    <name type="scientific">Rubripirellula tenax</name>
    <dbReference type="NCBI Taxonomy" id="2528015"/>
    <lineage>
        <taxon>Bacteria</taxon>
        <taxon>Pseudomonadati</taxon>
        <taxon>Planctomycetota</taxon>
        <taxon>Planctomycetia</taxon>
        <taxon>Pirellulales</taxon>
        <taxon>Pirellulaceae</taxon>
        <taxon>Rubripirellula</taxon>
    </lineage>
</organism>
<evidence type="ECO:0000256" key="2">
    <source>
        <dbReference type="SAM" id="Phobius"/>
    </source>
</evidence>
<evidence type="ECO:0008006" key="5">
    <source>
        <dbReference type="Google" id="ProtNLM"/>
    </source>
</evidence>
<name>A0A5C6FFM1_9BACT</name>
<gene>
    <name evidence="3" type="ORF">Poly51_12070</name>
</gene>
<accession>A0A5C6FFM1</accession>
<dbReference type="InterPro" id="IPR043129">
    <property type="entry name" value="ATPase_NBD"/>
</dbReference>
<keyword evidence="2" id="KW-1133">Transmembrane helix</keyword>
<dbReference type="Gene3D" id="3.30.420.40">
    <property type="match status" value="2"/>
</dbReference>
<dbReference type="EMBL" id="SJPW01000002">
    <property type="protein sequence ID" value="TWU58429.1"/>
    <property type="molecule type" value="Genomic_DNA"/>
</dbReference>
<dbReference type="AlphaFoldDB" id="A0A5C6FFM1"/>
<proteinExistence type="predicted"/>
<protein>
    <recommendedName>
        <fullName evidence="5">GspL periplasmic domain protein</fullName>
    </recommendedName>
</protein>
<feature type="region of interest" description="Disordered" evidence="1">
    <location>
        <begin position="410"/>
        <end position="431"/>
    </location>
</feature>
<keyword evidence="2" id="KW-0472">Membrane</keyword>
<evidence type="ECO:0000313" key="4">
    <source>
        <dbReference type="Proteomes" id="UP000318288"/>
    </source>
</evidence>
<reference evidence="3 4" key="1">
    <citation type="submission" date="2019-02" db="EMBL/GenBank/DDBJ databases">
        <title>Deep-cultivation of Planctomycetes and their phenomic and genomic characterization uncovers novel biology.</title>
        <authorList>
            <person name="Wiegand S."/>
            <person name="Jogler M."/>
            <person name="Boedeker C."/>
            <person name="Pinto D."/>
            <person name="Vollmers J."/>
            <person name="Rivas-Marin E."/>
            <person name="Kohn T."/>
            <person name="Peeters S.H."/>
            <person name="Heuer A."/>
            <person name="Rast P."/>
            <person name="Oberbeckmann S."/>
            <person name="Bunk B."/>
            <person name="Jeske O."/>
            <person name="Meyerdierks A."/>
            <person name="Storesund J.E."/>
            <person name="Kallscheuer N."/>
            <person name="Luecker S."/>
            <person name="Lage O.M."/>
            <person name="Pohl T."/>
            <person name="Merkel B.J."/>
            <person name="Hornburger P."/>
            <person name="Mueller R.-W."/>
            <person name="Bruemmer F."/>
            <person name="Labrenz M."/>
            <person name="Spormann A.M."/>
            <person name="Op Den Camp H."/>
            <person name="Overmann J."/>
            <person name="Amann R."/>
            <person name="Jetten M.S.M."/>
            <person name="Mascher T."/>
            <person name="Medema M.H."/>
            <person name="Devos D.P."/>
            <person name="Kaster A.-K."/>
            <person name="Ovreas L."/>
            <person name="Rohde M."/>
            <person name="Galperin M.Y."/>
            <person name="Jogler C."/>
        </authorList>
    </citation>
    <scope>NUCLEOTIDE SEQUENCE [LARGE SCALE GENOMIC DNA]</scope>
    <source>
        <strain evidence="3 4">Poly51</strain>
    </source>
</reference>
<keyword evidence="2" id="KW-0812">Transmembrane</keyword>
<feature type="transmembrane region" description="Helical" evidence="2">
    <location>
        <begin position="259"/>
        <end position="277"/>
    </location>
</feature>
<comment type="caution">
    <text evidence="3">The sequence shown here is derived from an EMBL/GenBank/DDBJ whole genome shotgun (WGS) entry which is preliminary data.</text>
</comment>
<dbReference type="SUPFAM" id="SSF53067">
    <property type="entry name" value="Actin-like ATPase domain"/>
    <property type="match status" value="1"/>
</dbReference>
<keyword evidence="4" id="KW-1185">Reference proteome</keyword>
<evidence type="ECO:0000313" key="3">
    <source>
        <dbReference type="EMBL" id="TWU58429.1"/>
    </source>
</evidence>
<sequence length="431" mass="46859">MYDDHRQAFELSRPAELAEAVAAWIEASGYKKSSCVIAPRSTSCFFAKLTLDSDADVRDRSAMAFELEDHLPVDAESFVADYVVTDSESASHKTVSAIAIEHLRFIDIAEAFEAVGIPVRSIVPTAVLAARSIAHRHPASVDARIWLADATHFDSIGFSDGRIAAWKHLPLDSDAILQHIALDIGSDQKTYIISDNIDTLEMLKSASLGSESMGESLSDHIQFGAAAYLADQSGPWFDLRRDRLAPTDRLRALRTQLRFLAIAASLFCIAVAAGGWYRKSRIEAEVASVLNRQQDVFKAGFPGTKPPAAIVRRVRSEHAKVIGSRGTPAVNVPTPAARVLRLVLASLPTETRFRIEGISINDGSVRLDLQVRSPVDAGKIASSLSVAGFNVNPPVTNQKDTQTFTSTIEAQWKGRPSVDDQNVDDQKEGPS</sequence>
<evidence type="ECO:0000256" key="1">
    <source>
        <dbReference type="SAM" id="MobiDB-lite"/>
    </source>
</evidence>
<dbReference type="Proteomes" id="UP000318288">
    <property type="component" value="Unassembled WGS sequence"/>
</dbReference>